<reference evidence="1" key="1">
    <citation type="journal article" date="2020" name="mSystems">
        <title>Genome- and Community-Level Interaction Insights into Carbon Utilization and Element Cycling Functions of Hydrothermarchaeota in Hydrothermal Sediment.</title>
        <authorList>
            <person name="Zhou Z."/>
            <person name="Liu Y."/>
            <person name="Xu W."/>
            <person name="Pan J."/>
            <person name="Luo Z.H."/>
            <person name="Li M."/>
        </authorList>
    </citation>
    <scope>NUCLEOTIDE SEQUENCE [LARGE SCALE GENOMIC DNA]</scope>
    <source>
        <strain evidence="1">SpSt-123</strain>
    </source>
</reference>
<protein>
    <submittedName>
        <fullName evidence="1">DUF2258 domain-containing protein</fullName>
    </submittedName>
</protein>
<dbReference type="AlphaFoldDB" id="A0A7C1E2B2"/>
<evidence type="ECO:0000313" key="1">
    <source>
        <dbReference type="EMBL" id="HDS10402.1"/>
    </source>
</evidence>
<sequence length="123" mass="13924">MSVEGEQQLPTEMSFKTGPVRASGYAIKLRRVVNAALREHYKSKVLNPKKVNEYVTNLNKTLYQILIDRLGVPKDLVVDISGKIVTSGDSIQIKDVEITLWDKDELLSRSVTKELREKLEKPA</sequence>
<name>A0A7C1E2B2_9CREN</name>
<comment type="caution">
    <text evidence="1">The sequence shown here is derived from an EMBL/GenBank/DDBJ whole genome shotgun (WGS) entry which is preliminary data.</text>
</comment>
<dbReference type="EMBL" id="DSDY01000064">
    <property type="protein sequence ID" value="HDS10402.1"/>
    <property type="molecule type" value="Genomic_DNA"/>
</dbReference>
<dbReference type="Pfam" id="PF10015">
    <property type="entry name" value="ThermoDBP-RP_arch"/>
    <property type="match status" value="1"/>
</dbReference>
<organism evidence="1">
    <name type="scientific">Fervidicoccus fontis</name>
    <dbReference type="NCBI Taxonomy" id="683846"/>
    <lineage>
        <taxon>Archaea</taxon>
        <taxon>Thermoproteota</taxon>
        <taxon>Thermoprotei</taxon>
        <taxon>Fervidicoccales</taxon>
        <taxon>Fervidicoccaceae</taxon>
        <taxon>Fervidicoccus</taxon>
    </lineage>
</organism>
<gene>
    <name evidence="1" type="ORF">ENO04_02085</name>
</gene>
<accession>A0A7C1E2B2</accession>
<dbReference type="InterPro" id="IPR017140">
    <property type="entry name" value="ThermoDBP-RPs_arc"/>
</dbReference>
<proteinExistence type="predicted"/>